<dbReference type="PANTHER" id="PTHR43134:SF1">
    <property type="entry name" value="SIGNAL RECOGNITION PARTICLE RECEPTOR SUBUNIT ALPHA"/>
    <property type="match status" value="1"/>
</dbReference>
<proteinExistence type="inferred from homology"/>
<dbReference type="Pfam" id="PF00448">
    <property type="entry name" value="SRP54"/>
    <property type="match status" value="1"/>
</dbReference>
<sequence length="283" mass="30838">MAGFFKKIINKVRNRAEVDWEELEADLIGADLGARLTMTIVDELQDLGRKISGDDVVDTAKKHIAQILPEDLPELTPREDGLPHVILMVGVNGTGKTTSTAKLAQLLKNKGHSVVVAAADTFRAAAVEQLEVWAQRVDIPLVKGAPNADPSSVCYKAHQEAITTGAQFLILDTAGRLHTRHNLMNELQKIERTIGKQDPSAPHTKMIVVDATTGGNALQQAKEFNKSIKLDSLIVTKLDGSGKGGIIVSIYQELGISPCFIGMGEEAHQFKPFKKQEFVEEIM</sequence>
<comment type="catalytic activity">
    <reaction evidence="10">
        <text>GTP + H2O = GDP + phosphate + H(+)</text>
        <dbReference type="Rhea" id="RHEA:19669"/>
        <dbReference type="ChEBI" id="CHEBI:15377"/>
        <dbReference type="ChEBI" id="CHEBI:15378"/>
        <dbReference type="ChEBI" id="CHEBI:37565"/>
        <dbReference type="ChEBI" id="CHEBI:43474"/>
        <dbReference type="ChEBI" id="CHEBI:58189"/>
        <dbReference type="EC" id="3.6.5.4"/>
    </reaction>
</comment>
<dbReference type="SMART" id="SM00962">
    <property type="entry name" value="SRP54"/>
    <property type="match status" value="1"/>
</dbReference>
<feature type="domain" description="SRP54-type proteins GTP-binding" evidence="12">
    <location>
        <begin position="83"/>
        <end position="283"/>
    </location>
</feature>
<dbReference type="InterPro" id="IPR036225">
    <property type="entry name" value="SRP/SRP_N"/>
</dbReference>
<dbReference type="SMART" id="SM00382">
    <property type="entry name" value="AAA"/>
    <property type="match status" value="1"/>
</dbReference>
<evidence type="ECO:0000256" key="1">
    <source>
        <dbReference type="ARBA" id="ARBA00004413"/>
    </source>
</evidence>
<dbReference type="PANTHER" id="PTHR43134">
    <property type="entry name" value="SIGNAL RECOGNITION PARTICLE RECEPTOR SUBUNIT ALPHA"/>
    <property type="match status" value="1"/>
</dbReference>
<evidence type="ECO:0000256" key="7">
    <source>
        <dbReference type="ARBA" id="ARBA00023134"/>
    </source>
</evidence>
<keyword evidence="5" id="KW-0547">Nucleotide-binding</keyword>
<keyword evidence="7" id="KW-0342">GTP-binding</keyword>
<dbReference type="EMBL" id="JBHUJC010000025">
    <property type="protein sequence ID" value="MFD2276574.1"/>
    <property type="molecule type" value="Genomic_DNA"/>
</dbReference>
<evidence type="ECO:0000256" key="5">
    <source>
        <dbReference type="ARBA" id="ARBA00022741"/>
    </source>
</evidence>
<organism evidence="13 14">
    <name type="scientific">Rubritalea spongiae</name>
    <dbReference type="NCBI Taxonomy" id="430797"/>
    <lineage>
        <taxon>Bacteria</taxon>
        <taxon>Pseudomonadati</taxon>
        <taxon>Verrucomicrobiota</taxon>
        <taxon>Verrucomicrobiia</taxon>
        <taxon>Verrucomicrobiales</taxon>
        <taxon>Rubritaleaceae</taxon>
        <taxon>Rubritalea</taxon>
    </lineage>
</organism>
<dbReference type="InterPro" id="IPR013822">
    <property type="entry name" value="Signal_recog_particl_SRP54_hlx"/>
</dbReference>
<dbReference type="RefSeq" id="WP_377092927.1">
    <property type="nucleotide sequence ID" value="NZ_JBHSJM010000001.1"/>
</dbReference>
<keyword evidence="4" id="KW-0963">Cytoplasm</keyword>
<evidence type="ECO:0000256" key="10">
    <source>
        <dbReference type="ARBA" id="ARBA00048027"/>
    </source>
</evidence>
<comment type="similarity">
    <text evidence="2">Belongs to the GTP-binding SRP family.</text>
</comment>
<gene>
    <name evidence="13" type="primary">ftsY</name>
    <name evidence="13" type="ORF">ACFSQZ_08855</name>
</gene>
<evidence type="ECO:0000256" key="8">
    <source>
        <dbReference type="ARBA" id="ARBA00023136"/>
    </source>
</evidence>
<dbReference type="SUPFAM" id="SSF47364">
    <property type="entry name" value="Domain of the SRP/SRP receptor G-proteins"/>
    <property type="match status" value="1"/>
</dbReference>
<evidence type="ECO:0000259" key="11">
    <source>
        <dbReference type="SMART" id="SM00382"/>
    </source>
</evidence>
<dbReference type="InterPro" id="IPR027417">
    <property type="entry name" value="P-loop_NTPase"/>
</dbReference>
<dbReference type="InterPro" id="IPR000897">
    <property type="entry name" value="SRP54_GTPase_dom"/>
</dbReference>
<evidence type="ECO:0000256" key="4">
    <source>
        <dbReference type="ARBA" id="ARBA00022490"/>
    </source>
</evidence>
<keyword evidence="3" id="KW-1003">Cell membrane</keyword>
<protein>
    <submittedName>
        <fullName evidence="13">Signal recognition particle-docking protein FtsY</fullName>
    </submittedName>
</protein>
<evidence type="ECO:0000256" key="9">
    <source>
        <dbReference type="ARBA" id="ARBA00023170"/>
    </source>
</evidence>
<comment type="subcellular location">
    <subcellularLocation>
        <location evidence="1">Cell membrane</location>
        <topology evidence="1">Peripheral membrane protein</topology>
        <orientation evidence="1">Cytoplasmic side</orientation>
    </subcellularLocation>
</comment>
<dbReference type="Pfam" id="PF02881">
    <property type="entry name" value="SRP54_N"/>
    <property type="match status" value="1"/>
</dbReference>
<keyword evidence="9" id="KW-0675">Receptor</keyword>
<evidence type="ECO:0000259" key="12">
    <source>
        <dbReference type="SMART" id="SM00962"/>
    </source>
</evidence>
<evidence type="ECO:0000256" key="2">
    <source>
        <dbReference type="ARBA" id="ARBA00008531"/>
    </source>
</evidence>
<reference evidence="14" key="1">
    <citation type="journal article" date="2019" name="Int. J. Syst. Evol. Microbiol.">
        <title>The Global Catalogue of Microorganisms (GCM) 10K type strain sequencing project: providing services to taxonomists for standard genome sequencing and annotation.</title>
        <authorList>
            <consortium name="The Broad Institute Genomics Platform"/>
            <consortium name="The Broad Institute Genome Sequencing Center for Infectious Disease"/>
            <person name="Wu L."/>
            <person name="Ma J."/>
        </authorList>
    </citation>
    <scope>NUCLEOTIDE SEQUENCE [LARGE SCALE GENOMIC DNA]</scope>
    <source>
        <strain evidence="14">JCM 16545</strain>
    </source>
</reference>
<comment type="caution">
    <text evidence="13">The sequence shown here is derived from an EMBL/GenBank/DDBJ whole genome shotgun (WGS) entry which is preliminary data.</text>
</comment>
<dbReference type="InterPro" id="IPR003593">
    <property type="entry name" value="AAA+_ATPase"/>
</dbReference>
<accession>A0ABW5E3B3</accession>
<evidence type="ECO:0000256" key="6">
    <source>
        <dbReference type="ARBA" id="ARBA00022801"/>
    </source>
</evidence>
<dbReference type="SUPFAM" id="SSF52540">
    <property type="entry name" value="P-loop containing nucleoside triphosphate hydrolases"/>
    <property type="match status" value="1"/>
</dbReference>
<evidence type="ECO:0000313" key="14">
    <source>
        <dbReference type="Proteomes" id="UP001597297"/>
    </source>
</evidence>
<dbReference type="NCBIfam" id="TIGR00064">
    <property type="entry name" value="ftsY"/>
    <property type="match status" value="1"/>
</dbReference>
<dbReference type="Gene3D" id="3.40.50.300">
    <property type="entry name" value="P-loop containing nucleotide triphosphate hydrolases"/>
    <property type="match status" value="1"/>
</dbReference>
<keyword evidence="8" id="KW-0472">Membrane</keyword>
<evidence type="ECO:0000313" key="13">
    <source>
        <dbReference type="EMBL" id="MFD2276574.1"/>
    </source>
</evidence>
<dbReference type="Proteomes" id="UP001597297">
    <property type="component" value="Unassembled WGS sequence"/>
</dbReference>
<feature type="domain" description="AAA+ ATPase" evidence="11">
    <location>
        <begin position="82"/>
        <end position="229"/>
    </location>
</feature>
<keyword evidence="6" id="KW-0378">Hydrolase</keyword>
<name>A0ABW5E3B3_9BACT</name>
<keyword evidence="14" id="KW-1185">Reference proteome</keyword>
<dbReference type="InterPro" id="IPR004390">
    <property type="entry name" value="SR_rcpt_FtsY"/>
</dbReference>
<evidence type="ECO:0000256" key="3">
    <source>
        <dbReference type="ARBA" id="ARBA00022475"/>
    </source>
</evidence>
<dbReference type="Gene3D" id="1.20.120.140">
    <property type="entry name" value="Signal recognition particle SRP54, nucleotide-binding domain"/>
    <property type="match status" value="1"/>
</dbReference>
<dbReference type="InterPro" id="IPR042101">
    <property type="entry name" value="SRP54_N_sf"/>
</dbReference>